<dbReference type="AlphaFoldDB" id="A0ABD3R4K4"/>
<evidence type="ECO:0000313" key="2">
    <source>
        <dbReference type="EMBL" id="KAL3807404.1"/>
    </source>
</evidence>
<organism evidence="2 3">
    <name type="scientific">Cyclostephanos tholiformis</name>
    <dbReference type="NCBI Taxonomy" id="382380"/>
    <lineage>
        <taxon>Eukaryota</taxon>
        <taxon>Sar</taxon>
        <taxon>Stramenopiles</taxon>
        <taxon>Ochrophyta</taxon>
        <taxon>Bacillariophyta</taxon>
        <taxon>Coscinodiscophyceae</taxon>
        <taxon>Thalassiosirophycidae</taxon>
        <taxon>Stephanodiscales</taxon>
        <taxon>Stephanodiscaceae</taxon>
        <taxon>Cyclostephanos</taxon>
    </lineage>
</organism>
<reference evidence="2 3" key="1">
    <citation type="submission" date="2024-10" db="EMBL/GenBank/DDBJ databases">
        <title>Updated reference genomes for cyclostephanoid diatoms.</title>
        <authorList>
            <person name="Roberts W.R."/>
            <person name="Alverson A.J."/>
        </authorList>
    </citation>
    <scope>NUCLEOTIDE SEQUENCE [LARGE SCALE GENOMIC DNA]</scope>
    <source>
        <strain evidence="2 3">AJA228-03</strain>
    </source>
</reference>
<proteinExistence type="predicted"/>
<evidence type="ECO:0008006" key="4">
    <source>
        <dbReference type="Google" id="ProtNLM"/>
    </source>
</evidence>
<accession>A0ABD3R4K4</accession>
<keyword evidence="3" id="KW-1185">Reference proteome</keyword>
<name>A0ABD3R4K4_9STRA</name>
<feature type="compositionally biased region" description="Basic and acidic residues" evidence="1">
    <location>
        <begin position="33"/>
        <end position="81"/>
    </location>
</feature>
<protein>
    <recommendedName>
        <fullName evidence="4">IBB domain-containing protein</fullName>
    </recommendedName>
</protein>
<gene>
    <name evidence="2" type="ORF">ACHAXA_006672</name>
</gene>
<dbReference type="Proteomes" id="UP001530377">
    <property type="component" value="Unassembled WGS sequence"/>
</dbReference>
<evidence type="ECO:0000256" key="1">
    <source>
        <dbReference type="SAM" id="MobiDB-lite"/>
    </source>
</evidence>
<sequence>MSAAAGGGGNERTDAREGEIDVAAPVEAGLTPDAERSRSTKRQRADPLYRAKKEADRRREERMEVISTREKRQEIDRERQHERKVRRGK</sequence>
<evidence type="ECO:0000313" key="3">
    <source>
        <dbReference type="Proteomes" id="UP001530377"/>
    </source>
</evidence>
<comment type="caution">
    <text evidence="2">The sequence shown here is derived from an EMBL/GenBank/DDBJ whole genome shotgun (WGS) entry which is preliminary data.</text>
</comment>
<feature type="region of interest" description="Disordered" evidence="1">
    <location>
        <begin position="1"/>
        <end position="89"/>
    </location>
</feature>
<feature type="compositionally biased region" description="Gly residues" evidence="1">
    <location>
        <begin position="1"/>
        <end position="10"/>
    </location>
</feature>
<dbReference type="EMBL" id="JALLPB020000632">
    <property type="protein sequence ID" value="KAL3807404.1"/>
    <property type="molecule type" value="Genomic_DNA"/>
</dbReference>